<comment type="caution">
    <text evidence="3">The sequence shown here is derived from an EMBL/GenBank/DDBJ whole genome shotgun (WGS) entry which is preliminary data.</text>
</comment>
<dbReference type="Proteomes" id="UP000712281">
    <property type="component" value="Unassembled WGS sequence"/>
</dbReference>
<organism evidence="3 4">
    <name type="scientific">Brassica cretica</name>
    <name type="common">Mustard</name>
    <dbReference type="NCBI Taxonomy" id="69181"/>
    <lineage>
        <taxon>Eukaryota</taxon>
        <taxon>Viridiplantae</taxon>
        <taxon>Streptophyta</taxon>
        <taxon>Embryophyta</taxon>
        <taxon>Tracheophyta</taxon>
        <taxon>Spermatophyta</taxon>
        <taxon>Magnoliopsida</taxon>
        <taxon>eudicotyledons</taxon>
        <taxon>Gunneridae</taxon>
        <taxon>Pentapetalae</taxon>
        <taxon>rosids</taxon>
        <taxon>malvids</taxon>
        <taxon>Brassicales</taxon>
        <taxon>Brassicaceae</taxon>
        <taxon>Brassiceae</taxon>
        <taxon>Brassica</taxon>
    </lineage>
</organism>
<evidence type="ECO:0000256" key="2">
    <source>
        <dbReference type="SAM" id="MobiDB-lite"/>
    </source>
</evidence>
<feature type="compositionally biased region" description="Basic residues" evidence="2">
    <location>
        <begin position="66"/>
        <end position="77"/>
    </location>
</feature>
<feature type="compositionally biased region" description="Basic residues" evidence="2">
    <location>
        <begin position="101"/>
        <end position="110"/>
    </location>
</feature>
<protein>
    <submittedName>
        <fullName evidence="3">Uncharacterized protein</fullName>
    </submittedName>
</protein>
<proteinExistence type="predicted"/>
<dbReference type="AlphaFoldDB" id="A0A8S9I7K3"/>
<evidence type="ECO:0000256" key="1">
    <source>
        <dbReference type="SAM" id="Coils"/>
    </source>
</evidence>
<accession>A0A8S9I7K3</accession>
<feature type="region of interest" description="Disordered" evidence="2">
    <location>
        <begin position="17"/>
        <end position="227"/>
    </location>
</feature>
<feature type="compositionally biased region" description="Low complexity" evidence="2">
    <location>
        <begin position="200"/>
        <end position="213"/>
    </location>
</feature>
<name>A0A8S9I7K3_BRACR</name>
<sequence>MDGVPDLSALLKGKLQLLSKKSTPANVPESTSSEGCGASEGGGASKERASSLVDEGFGAEPSASSPRKKKKSKKAKRKATDEAPLKKTASLDEASEGLEARKKKGGRKRPREGATSSIDQDEAPAGGREGAAEDLVETDPAEAVPEDRPKKKTKKKFVDAEPRPSAVEANLVDVAMRGSISLETPSEKKRKVSTRGSGSGSEPAASEKSAPDSSARKGSRSEGSLAKRGRIEFTEGVQFSYDVKTPLIFNPLQCAELTRQIRGGTKELPQIEDLYFKDEYIDVAFARKRSDGSVNFLVEKTEHKKANDKAAKEKEVLRVKFEELEGKLKSDRASKKELTREKSRLEQATAALEKEKAELLAERDAAVEKLI</sequence>
<reference evidence="3" key="1">
    <citation type="submission" date="2019-12" db="EMBL/GenBank/DDBJ databases">
        <title>Genome sequencing and annotation of Brassica cretica.</title>
        <authorList>
            <person name="Studholme D.J."/>
            <person name="Sarris P.F."/>
        </authorList>
    </citation>
    <scope>NUCLEOTIDE SEQUENCE</scope>
    <source>
        <strain evidence="3">PFS-001/15</strain>
        <tissue evidence="3">Leaf</tissue>
    </source>
</reference>
<feature type="coiled-coil region" evidence="1">
    <location>
        <begin position="307"/>
        <end position="369"/>
    </location>
</feature>
<dbReference type="EMBL" id="QGKW02001911">
    <property type="protein sequence ID" value="KAF2565719.1"/>
    <property type="molecule type" value="Genomic_DNA"/>
</dbReference>
<evidence type="ECO:0000313" key="4">
    <source>
        <dbReference type="Proteomes" id="UP000712281"/>
    </source>
</evidence>
<evidence type="ECO:0000313" key="3">
    <source>
        <dbReference type="EMBL" id="KAF2565719.1"/>
    </source>
</evidence>
<gene>
    <name evidence="3" type="ORF">F2Q68_00027358</name>
</gene>
<keyword evidence="1" id="KW-0175">Coiled coil</keyword>